<organism evidence="2 3">
    <name type="scientific">Fukomys damarensis</name>
    <name type="common">Damaraland mole rat</name>
    <name type="synonym">Cryptomys damarensis</name>
    <dbReference type="NCBI Taxonomy" id="885580"/>
    <lineage>
        <taxon>Eukaryota</taxon>
        <taxon>Metazoa</taxon>
        <taxon>Chordata</taxon>
        <taxon>Craniata</taxon>
        <taxon>Vertebrata</taxon>
        <taxon>Euteleostomi</taxon>
        <taxon>Mammalia</taxon>
        <taxon>Eutheria</taxon>
        <taxon>Euarchontoglires</taxon>
        <taxon>Glires</taxon>
        <taxon>Rodentia</taxon>
        <taxon>Hystricomorpha</taxon>
        <taxon>Bathyergidae</taxon>
        <taxon>Fukomys</taxon>
    </lineage>
</organism>
<reference evidence="2 3" key="1">
    <citation type="submission" date="2013-11" db="EMBL/GenBank/DDBJ databases">
        <title>The Damaraland mole rat (Fukomys damarensis) genome and evolution of African mole rats.</title>
        <authorList>
            <person name="Gladyshev V.N."/>
            <person name="Fang X."/>
        </authorList>
    </citation>
    <scope>NUCLEOTIDE SEQUENCE [LARGE SCALE GENOMIC DNA]</scope>
    <source>
        <tissue evidence="2">Liver</tissue>
    </source>
</reference>
<name>A0A091EG95_FUKDA</name>
<evidence type="ECO:0000256" key="1">
    <source>
        <dbReference type="SAM" id="Coils"/>
    </source>
</evidence>
<evidence type="ECO:0000313" key="2">
    <source>
        <dbReference type="EMBL" id="KFO34461.1"/>
    </source>
</evidence>
<feature type="coiled-coil region" evidence="1">
    <location>
        <begin position="202"/>
        <end position="229"/>
    </location>
</feature>
<accession>A0A091EG95</accession>
<dbReference type="Pfam" id="PF15397">
    <property type="entry name" value="DUF4618"/>
    <property type="match status" value="1"/>
</dbReference>
<keyword evidence="1" id="KW-0175">Coiled coil</keyword>
<proteinExistence type="predicted"/>
<dbReference type="AlphaFoldDB" id="A0A091EG95"/>
<evidence type="ECO:0000313" key="3">
    <source>
        <dbReference type="Proteomes" id="UP000028990"/>
    </source>
</evidence>
<dbReference type="EMBL" id="KN121952">
    <property type="protein sequence ID" value="KFO34461.1"/>
    <property type="molecule type" value="Genomic_DNA"/>
</dbReference>
<dbReference type="PANTHER" id="PTHR28574:SF1">
    <property type="entry name" value="RIKEN CDNA 6820408C15 GENE"/>
    <property type="match status" value="1"/>
</dbReference>
<dbReference type="InterPro" id="IPR029236">
    <property type="entry name" value="DUF4618"/>
</dbReference>
<protein>
    <submittedName>
        <fullName evidence="2">Uncharacterized protein</fullName>
    </submittedName>
</protein>
<dbReference type="STRING" id="885580.ENSFDAP00000020692"/>
<sequence>MLRNQRGLLQDVCSHECFLTKQNEEAVRTILDTEASTALQVWAMLQQEDIAVNMMDILEYSNKKLQRSESELQEWREKEERKKNSLEQQAEQLNTRIKNTQELVSFLSTYMDLEYPARSVQIASLVRQLQQAKDSQQEELDNRSEMRRMMLKTLSNAMQEKKRKVWSSLVVKTQYPYDKTLQQVMRDSQCQQKCVVKCRELIDQLKEKMPTLRADVEALEARVRDLREVIFEDVLLRRPKCPPDMDIILNIPVEELLPF</sequence>
<dbReference type="eggNOG" id="ENOG502S397">
    <property type="taxonomic scope" value="Eukaryota"/>
</dbReference>
<keyword evidence="3" id="KW-1185">Reference proteome</keyword>
<dbReference type="Proteomes" id="UP000028990">
    <property type="component" value="Unassembled WGS sequence"/>
</dbReference>
<feature type="coiled-coil region" evidence="1">
    <location>
        <begin position="58"/>
        <end position="146"/>
    </location>
</feature>
<gene>
    <name evidence="2" type="ORF">H920_04124</name>
</gene>
<dbReference type="PANTHER" id="PTHR28574">
    <property type="entry name" value="RIKEN CDNA 6820408C15"/>
    <property type="match status" value="1"/>
</dbReference>